<evidence type="ECO:0000259" key="3">
    <source>
        <dbReference type="PROSITE" id="PS51722"/>
    </source>
</evidence>
<dbReference type="SMART" id="SM00838">
    <property type="entry name" value="EFG_C"/>
    <property type="match status" value="1"/>
</dbReference>
<dbReference type="PANTHER" id="PTHR42908">
    <property type="entry name" value="TRANSLATION ELONGATION FACTOR-RELATED"/>
    <property type="match status" value="1"/>
</dbReference>
<dbReference type="InterPro" id="IPR047043">
    <property type="entry name" value="BipA_III"/>
</dbReference>
<dbReference type="GO" id="GO:0005525">
    <property type="term" value="F:GTP binding"/>
    <property type="evidence" value="ECO:0007669"/>
    <property type="project" value="UniProtKB-KW"/>
</dbReference>
<dbReference type="InterPro" id="IPR027417">
    <property type="entry name" value="P-loop_NTPase"/>
</dbReference>
<dbReference type="EMBL" id="AMFJ01000272">
    <property type="protein sequence ID" value="EKE28886.1"/>
    <property type="molecule type" value="Genomic_DNA"/>
</dbReference>
<dbReference type="GO" id="GO:1990904">
    <property type="term" value="C:ribonucleoprotein complex"/>
    <property type="evidence" value="ECO:0007669"/>
    <property type="project" value="TreeGrafter"/>
</dbReference>
<dbReference type="InterPro" id="IPR009000">
    <property type="entry name" value="Transl_B-barrel_sf"/>
</dbReference>
<dbReference type="InterPro" id="IPR005225">
    <property type="entry name" value="Small_GTP-bd"/>
</dbReference>
<reference evidence="4" key="1">
    <citation type="journal article" date="2012" name="Science">
        <title>Fermentation, hydrogen, and sulfur metabolism in multiple uncultivated bacterial phyla.</title>
        <authorList>
            <person name="Wrighton K.C."/>
            <person name="Thomas B.C."/>
            <person name="Sharon I."/>
            <person name="Miller C.S."/>
            <person name="Castelle C.J."/>
            <person name="VerBerkmoes N.C."/>
            <person name="Wilkins M.J."/>
            <person name="Hettich R.L."/>
            <person name="Lipton M.S."/>
            <person name="Williams K.H."/>
            <person name="Long P.E."/>
            <person name="Banfield J.F."/>
        </authorList>
    </citation>
    <scope>NUCLEOTIDE SEQUENCE [LARGE SCALE GENOMIC DNA]</scope>
</reference>
<dbReference type="InterPro" id="IPR048876">
    <property type="entry name" value="BipA_C"/>
</dbReference>
<dbReference type="Gene3D" id="3.30.70.870">
    <property type="entry name" value="Elongation Factor G (Translational Gtpase), domain 3"/>
    <property type="match status" value="1"/>
</dbReference>
<dbReference type="InterPro" id="IPR006298">
    <property type="entry name" value="BipA"/>
</dbReference>
<dbReference type="InterPro" id="IPR000795">
    <property type="entry name" value="T_Tr_GTP-bd_dom"/>
</dbReference>
<dbReference type="Gene3D" id="2.40.30.10">
    <property type="entry name" value="Translation factors"/>
    <property type="match status" value="1"/>
</dbReference>
<accession>K2FCR1</accession>
<dbReference type="InterPro" id="IPR047041">
    <property type="entry name" value="BipA_GTP-bd_dom"/>
</dbReference>
<dbReference type="InterPro" id="IPR000640">
    <property type="entry name" value="EFG_V-like"/>
</dbReference>
<dbReference type="Gene3D" id="3.40.50.300">
    <property type="entry name" value="P-loop containing nucleotide triphosphate hydrolases"/>
    <property type="match status" value="1"/>
</dbReference>
<dbReference type="Pfam" id="PF00679">
    <property type="entry name" value="EFG_C"/>
    <property type="match status" value="1"/>
</dbReference>
<dbReference type="NCBIfam" id="TIGR00231">
    <property type="entry name" value="small_GTP"/>
    <property type="match status" value="1"/>
</dbReference>
<dbReference type="SUPFAM" id="SSF52540">
    <property type="entry name" value="P-loop containing nucleoside triphosphate hydrolases"/>
    <property type="match status" value="1"/>
</dbReference>
<evidence type="ECO:0000256" key="1">
    <source>
        <dbReference type="ARBA" id="ARBA00023134"/>
    </source>
</evidence>
<dbReference type="PRINTS" id="PR00315">
    <property type="entry name" value="ELONGATNFCT"/>
</dbReference>
<protein>
    <recommendedName>
        <fullName evidence="2">50S ribosomal subunit assembly factor BipA</fullName>
    </recommendedName>
</protein>
<dbReference type="CDD" id="cd03710">
    <property type="entry name" value="BipA_TypA_C"/>
    <property type="match status" value="1"/>
</dbReference>
<dbReference type="SUPFAM" id="SSF50447">
    <property type="entry name" value="Translation proteins"/>
    <property type="match status" value="1"/>
</dbReference>
<dbReference type="GO" id="GO:0003924">
    <property type="term" value="F:GTPase activity"/>
    <property type="evidence" value="ECO:0007669"/>
    <property type="project" value="InterPro"/>
</dbReference>
<proteinExistence type="predicted"/>
<dbReference type="PROSITE" id="PS51722">
    <property type="entry name" value="G_TR_2"/>
    <property type="match status" value="1"/>
</dbReference>
<dbReference type="InterPro" id="IPR042116">
    <property type="entry name" value="TypA/BipA_C"/>
</dbReference>
<dbReference type="CDD" id="cd01891">
    <property type="entry name" value="TypA_BipA"/>
    <property type="match status" value="1"/>
</dbReference>
<dbReference type="FunFam" id="3.30.70.240:FF:000002">
    <property type="entry name" value="GTP-binding protein TypA"/>
    <property type="match status" value="1"/>
</dbReference>
<dbReference type="InterPro" id="IPR035647">
    <property type="entry name" value="EFG_III/V"/>
</dbReference>
<name>K2FCR1_9BACT</name>
<dbReference type="Gene3D" id="3.30.70.240">
    <property type="match status" value="1"/>
</dbReference>
<evidence type="ECO:0000256" key="2">
    <source>
        <dbReference type="ARBA" id="ARBA00035722"/>
    </source>
</evidence>
<dbReference type="Pfam" id="PF00009">
    <property type="entry name" value="GTP_EFTU"/>
    <property type="match status" value="1"/>
</dbReference>
<dbReference type="SUPFAM" id="SSF54980">
    <property type="entry name" value="EF-G C-terminal domain-like"/>
    <property type="match status" value="2"/>
</dbReference>
<dbReference type="InterPro" id="IPR047042">
    <property type="entry name" value="BipA_II"/>
</dbReference>
<dbReference type="Gene3D" id="2.40.50.250">
    <property type="entry name" value="bipa protein"/>
    <property type="match status" value="1"/>
</dbReference>
<keyword evidence="1" id="KW-0547">Nucleotide-binding</keyword>
<dbReference type="AlphaFoldDB" id="K2FCR1"/>
<dbReference type="FunFam" id="3.30.70.870:FF:000003">
    <property type="entry name" value="GTP-binding protein TypA"/>
    <property type="match status" value="1"/>
</dbReference>
<dbReference type="PANTHER" id="PTHR42908:SF8">
    <property type="entry name" value="TR-TYPE G DOMAIN-CONTAINING PROTEIN"/>
    <property type="match status" value="1"/>
</dbReference>
<dbReference type="GO" id="GO:0005829">
    <property type="term" value="C:cytosol"/>
    <property type="evidence" value="ECO:0007669"/>
    <property type="project" value="TreeGrafter"/>
</dbReference>
<feature type="domain" description="Tr-type G" evidence="3">
    <location>
        <begin position="1"/>
        <end position="178"/>
    </location>
</feature>
<keyword evidence="1" id="KW-0342">GTP-binding</keyword>
<dbReference type="InterPro" id="IPR035651">
    <property type="entry name" value="BipA_V"/>
</dbReference>
<comment type="caution">
    <text evidence="4">The sequence shown here is derived from an EMBL/GenBank/DDBJ whole genome shotgun (WGS) entry which is preliminary data.</text>
</comment>
<dbReference type="CDD" id="cd03691">
    <property type="entry name" value="BipA_TypA_II"/>
    <property type="match status" value="1"/>
</dbReference>
<dbReference type="Pfam" id="PF21018">
    <property type="entry name" value="BipA_C"/>
    <property type="match status" value="1"/>
</dbReference>
<sequence length="583" mass="66911">MVDALLKQSGTFTEHEEVWTCVMDSNDQEKERWITIYAKNTAVNYKWEKINIVDTPGHADFGSEVERVLRMVDSVVLVVDAYEGPMPQTKFVLKKALELGLRPLVVINKIDKPTARPDEVVDMLFDLFVQLWATNEQLDFPIVYAIAKQWIAKINLKDESADITPLFQAIVDHVKLSENDTTKPFKMQIANLGYDNFMGRLWIGRVYEGMVKTGQQVTVVGNDWTRRNAKIGKVFTTLGLQRISVDFAEAGDIVTISGIPDIYVWETVSTVADTESMPPITIDEPTLKMEFLVNDSPFAGKEGKLVTSRNIRDRLSKELEMNVGLKVDLEGSDGNVFMVSGRWELHLSVLIETMRREWFELQVGCPHVIFKEEWGKKLEPIEAVIVIVPESNAGVVIEKLGKRKWIMRDMKTENGITSMEFDVPTRWLLGFRSGFIIDTKGEGIMYSSFSHYEEFKWNIEKRDVGSMISGFGWSTMAYSLWKLEERGPILVDPAVEIYEWMIIGEHLKWWDLVVNPTKNKQLTNIRASGTDEAIKLTPIRRMTLEDALDYIKDDEYVEVTPLSIRLRKKYLTENDRKRSWRAG</sequence>
<organism evidence="4">
    <name type="scientific">uncultured bacterium</name>
    <name type="common">gcode 4</name>
    <dbReference type="NCBI Taxonomy" id="1234023"/>
    <lineage>
        <taxon>Bacteria</taxon>
        <taxon>environmental samples</taxon>
    </lineage>
</organism>
<gene>
    <name evidence="4" type="ORF">ACD_2C00272G0001</name>
</gene>
<dbReference type="NCBIfam" id="TIGR01394">
    <property type="entry name" value="TypA_BipA"/>
    <property type="match status" value="1"/>
</dbReference>
<dbReference type="CDD" id="cd16263">
    <property type="entry name" value="BipA_III"/>
    <property type="match status" value="1"/>
</dbReference>
<evidence type="ECO:0000313" key="4">
    <source>
        <dbReference type="EMBL" id="EKE28886.1"/>
    </source>
</evidence>
<dbReference type="InterPro" id="IPR004161">
    <property type="entry name" value="EFTu-like_2"/>
</dbReference>
<dbReference type="Pfam" id="PF03144">
    <property type="entry name" value="GTP_EFTU_D2"/>
    <property type="match status" value="1"/>
</dbReference>